<evidence type="ECO:0000256" key="1">
    <source>
        <dbReference type="ARBA" id="ARBA00022723"/>
    </source>
</evidence>
<reference evidence="5 6" key="1">
    <citation type="journal article" date="2016" name="Nat. Commun.">
        <title>Thousands of microbial genomes shed light on interconnected biogeochemical processes in an aquifer system.</title>
        <authorList>
            <person name="Anantharaman K."/>
            <person name="Brown C.T."/>
            <person name="Hug L.A."/>
            <person name="Sharon I."/>
            <person name="Castelle C.J."/>
            <person name="Probst A.J."/>
            <person name="Thomas B.C."/>
            <person name="Singh A."/>
            <person name="Wilkins M.J."/>
            <person name="Karaoz U."/>
            <person name="Brodie E.L."/>
            <person name="Williams K.H."/>
            <person name="Hubbard S.S."/>
            <person name="Banfield J.F."/>
        </authorList>
    </citation>
    <scope>NUCLEOTIDE SEQUENCE [LARGE SCALE GENOMIC DNA]</scope>
</reference>
<evidence type="ECO:0000313" key="5">
    <source>
        <dbReference type="EMBL" id="OGD04480.1"/>
    </source>
</evidence>
<dbReference type="PANTHER" id="PTHR38439:SF3">
    <property type="entry name" value="COPPER-RESISTANT CUPROPROTEIN COPI"/>
    <property type="match status" value="1"/>
</dbReference>
<accession>A0A1F4ZDS2</accession>
<keyword evidence="3" id="KW-0472">Membrane</keyword>
<dbReference type="Gene3D" id="2.60.40.420">
    <property type="entry name" value="Cupredoxins - blue copper proteins"/>
    <property type="match status" value="1"/>
</dbReference>
<evidence type="ECO:0000259" key="4">
    <source>
        <dbReference type="Pfam" id="PF13473"/>
    </source>
</evidence>
<evidence type="ECO:0000256" key="3">
    <source>
        <dbReference type="SAM" id="Phobius"/>
    </source>
</evidence>
<evidence type="ECO:0000256" key="2">
    <source>
        <dbReference type="ARBA" id="ARBA00023008"/>
    </source>
</evidence>
<protein>
    <recommendedName>
        <fullName evidence="4">EfeO-type cupredoxin-like domain-containing protein</fullName>
    </recommendedName>
</protein>
<dbReference type="InterPro" id="IPR050845">
    <property type="entry name" value="Cu-binding_ET"/>
</dbReference>
<dbReference type="InterPro" id="IPR028096">
    <property type="entry name" value="EfeO_Cupredoxin"/>
</dbReference>
<dbReference type="EMBL" id="MEXL01000004">
    <property type="protein sequence ID" value="OGD04480.1"/>
    <property type="molecule type" value="Genomic_DNA"/>
</dbReference>
<keyword evidence="2" id="KW-0186">Copper</keyword>
<feature type="domain" description="EfeO-type cupredoxin-like" evidence="4">
    <location>
        <begin position="69"/>
        <end position="161"/>
    </location>
</feature>
<dbReference type="Proteomes" id="UP000178993">
    <property type="component" value="Unassembled WGS sequence"/>
</dbReference>
<dbReference type="InterPro" id="IPR008972">
    <property type="entry name" value="Cupredoxin"/>
</dbReference>
<feature type="transmembrane region" description="Helical" evidence="3">
    <location>
        <begin position="21"/>
        <end position="43"/>
    </location>
</feature>
<evidence type="ECO:0000313" key="6">
    <source>
        <dbReference type="Proteomes" id="UP000178993"/>
    </source>
</evidence>
<name>A0A1F4ZDS2_9BACT</name>
<organism evidence="5 6">
    <name type="scientific">Candidatus Amesbacteria bacterium RIFCSPHIGHO2_12_FULL_48_14</name>
    <dbReference type="NCBI Taxonomy" id="1797257"/>
    <lineage>
        <taxon>Bacteria</taxon>
        <taxon>Candidatus Amesiibacteriota</taxon>
    </lineage>
</organism>
<comment type="caution">
    <text evidence="5">The sequence shown here is derived from an EMBL/GenBank/DDBJ whole genome shotgun (WGS) entry which is preliminary data.</text>
</comment>
<keyword evidence="1" id="KW-0479">Metal-binding</keyword>
<dbReference type="InterPro" id="IPR033138">
    <property type="entry name" value="Cu_oxidase_CS"/>
</dbReference>
<dbReference type="SUPFAM" id="SSF49503">
    <property type="entry name" value="Cupredoxins"/>
    <property type="match status" value="1"/>
</dbReference>
<keyword evidence="3" id="KW-1133">Transmembrane helix</keyword>
<dbReference type="AlphaFoldDB" id="A0A1F4ZDS2"/>
<keyword evidence="3" id="KW-0812">Transmembrane</keyword>
<dbReference type="PANTHER" id="PTHR38439">
    <property type="entry name" value="AURACYANIN-B"/>
    <property type="match status" value="1"/>
</dbReference>
<proteinExistence type="predicted"/>
<dbReference type="Pfam" id="PF13473">
    <property type="entry name" value="Cupredoxin_1"/>
    <property type="match status" value="1"/>
</dbReference>
<dbReference type="GO" id="GO:0046872">
    <property type="term" value="F:metal ion binding"/>
    <property type="evidence" value="ECO:0007669"/>
    <property type="project" value="UniProtKB-KW"/>
</dbReference>
<gene>
    <name evidence="5" type="ORF">A3E17_03160</name>
</gene>
<dbReference type="PROSITE" id="PS00079">
    <property type="entry name" value="MULTICOPPER_OXIDASE1"/>
    <property type="match status" value="1"/>
</dbReference>
<sequence>MVSMEENNTQEKSYGYAKRPLWQWILLYAVIGIFLYGLIYYMFLAKKGGSGYSPQTSSPTSVPLAQSPAVSAREITIRGDEFKFDPAAITVSAGQPVTLTFINAGTYPHNFTVSDLNISTRTIQPGEQDTIQFTPDKPGQFTYTCTVDTHAASGMTGTLTVQ</sequence>